<dbReference type="InterPro" id="IPR020846">
    <property type="entry name" value="MFS_dom"/>
</dbReference>
<keyword evidence="4 7" id="KW-0472">Membrane</keyword>
<protein>
    <submittedName>
        <fullName evidence="9">MFS transporter</fullName>
    </submittedName>
</protein>
<dbReference type="EMBL" id="CP101397">
    <property type="protein sequence ID" value="UTR83418.1"/>
    <property type="molecule type" value="Genomic_DNA"/>
</dbReference>
<evidence type="ECO:0000256" key="2">
    <source>
        <dbReference type="ARBA" id="ARBA00022692"/>
    </source>
</evidence>
<sequence>MILIAVSVALMAVIASVSGLNVAQTELAVQFGASQSTVLWIINIYTLTLAALLLPLGAIGDRIGRKSMLMAGLAVFGAASVLAGLAPTAEIMLGARVLSGVGAAMIMPITLAVITSTFPEAERGRAIGVWTGVAGGGGIIGMFLSALLVDVASWRWLFVLPVVLIVVALAMTVRSVPDSRERTGHSFDTVGALTSVVAVTGLIFALQEGPEKGWDAPVTLSALAVGTLATAAFVTRELRRRESALLDVRLFRERRLAGGSVTLLVVFGVQAGIAVVLFPFLQAVLGWSGLLSTLALMPMAVLMMLTSGLAPRLAARVGARTTVAAGVALGGTGLALMALFVSVGGGYPSILPGMVAMGLGMGLAMTPSTEAITAALPRERQGVASALNDVTREFGTALGVALLGALLSAGYRGAVDGRLDGIPEGAADAAREGVAHAVEAAGGAGPHRQALLDAAQRSFVDGWQQAMWAGVAVMAALLLLVLLRGPKSPVPGAPAPVPAQVVRAGTTARPTDRPALPDRAADRPGSAPGSSPSRPTR</sequence>
<name>A0ABY5FI22_9ACTN</name>
<proteinExistence type="predicted"/>
<feature type="transmembrane region" description="Helical" evidence="7">
    <location>
        <begin position="126"/>
        <end position="148"/>
    </location>
</feature>
<feature type="transmembrane region" description="Helical" evidence="7">
    <location>
        <begin position="466"/>
        <end position="483"/>
    </location>
</feature>
<dbReference type="PROSITE" id="PS50850">
    <property type="entry name" value="MFS"/>
    <property type="match status" value="1"/>
</dbReference>
<feature type="transmembrane region" description="Helical" evidence="7">
    <location>
        <begin position="322"/>
        <end position="344"/>
    </location>
</feature>
<dbReference type="Gene3D" id="1.20.1720.10">
    <property type="entry name" value="Multidrug resistance protein D"/>
    <property type="match status" value="1"/>
</dbReference>
<feature type="transmembrane region" description="Helical" evidence="7">
    <location>
        <begin position="68"/>
        <end position="87"/>
    </location>
</feature>
<feature type="transmembrane region" description="Helical" evidence="7">
    <location>
        <begin position="38"/>
        <end position="56"/>
    </location>
</feature>
<evidence type="ECO:0000256" key="1">
    <source>
        <dbReference type="ARBA" id="ARBA00004651"/>
    </source>
</evidence>
<evidence type="ECO:0000256" key="5">
    <source>
        <dbReference type="ARBA" id="ARBA00023251"/>
    </source>
</evidence>
<keyword evidence="2 7" id="KW-0812">Transmembrane</keyword>
<dbReference type="PANTHER" id="PTHR42718:SF42">
    <property type="entry name" value="EXPORT PROTEIN"/>
    <property type="match status" value="1"/>
</dbReference>
<feature type="compositionally biased region" description="Basic and acidic residues" evidence="6">
    <location>
        <begin position="510"/>
        <end position="522"/>
    </location>
</feature>
<comment type="subcellular location">
    <subcellularLocation>
        <location evidence="1">Cell membrane</location>
        <topology evidence="1">Multi-pass membrane protein</topology>
    </subcellularLocation>
</comment>
<feature type="region of interest" description="Disordered" evidence="6">
    <location>
        <begin position="491"/>
        <end position="537"/>
    </location>
</feature>
<feature type="transmembrane region" description="Helical" evidence="7">
    <location>
        <begin position="350"/>
        <end position="373"/>
    </location>
</feature>
<dbReference type="InterPro" id="IPR036259">
    <property type="entry name" value="MFS_trans_sf"/>
</dbReference>
<evidence type="ECO:0000259" key="8">
    <source>
        <dbReference type="PROSITE" id="PS50850"/>
    </source>
</evidence>
<feature type="transmembrane region" description="Helical" evidence="7">
    <location>
        <begin position="256"/>
        <end position="281"/>
    </location>
</feature>
<keyword evidence="3 7" id="KW-1133">Transmembrane helix</keyword>
<evidence type="ECO:0000313" key="9">
    <source>
        <dbReference type="EMBL" id="UTR83418.1"/>
    </source>
</evidence>
<feature type="transmembrane region" description="Helical" evidence="7">
    <location>
        <begin position="154"/>
        <end position="173"/>
    </location>
</feature>
<dbReference type="SUPFAM" id="SSF103473">
    <property type="entry name" value="MFS general substrate transporter"/>
    <property type="match status" value="1"/>
</dbReference>
<feature type="domain" description="Major facilitator superfamily (MFS) profile" evidence="8">
    <location>
        <begin position="1"/>
        <end position="487"/>
    </location>
</feature>
<evidence type="ECO:0000256" key="3">
    <source>
        <dbReference type="ARBA" id="ARBA00022989"/>
    </source>
</evidence>
<organism evidence="9 10">
    <name type="scientific">Streptomyces cavourensis</name>
    <dbReference type="NCBI Taxonomy" id="67258"/>
    <lineage>
        <taxon>Bacteria</taxon>
        <taxon>Bacillati</taxon>
        <taxon>Actinomycetota</taxon>
        <taxon>Actinomycetes</taxon>
        <taxon>Kitasatosporales</taxon>
        <taxon>Streptomycetaceae</taxon>
        <taxon>Streptomyces</taxon>
    </lineage>
</organism>
<keyword evidence="10" id="KW-1185">Reference proteome</keyword>
<accession>A0ABY5FI22</accession>
<feature type="transmembrane region" description="Helical" evidence="7">
    <location>
        <begin position="394"/>
        <end position="411"/>
    </location>
</feature>
<dbReference type="PANTHER" id="PTHR42718">
    <property type="entry name" value="MAJOR FACILITATOR SUPERFAMILY MULTIDRUG TRANSPORTER MFSC"/>
    <property type="match status" value="1"/>
</dbReference>
<feature type="transmembrane region" description="Helical" evidence="7">
    <location>
        <begin position="287"/>
        <end position="310"/>
    </location>
</feature>
<dbReference type="Pfam" id="PF07690">
    <property type="entry name" value="MFS_1"/>
    <property type="match status" value="1"/>
</dbReference>
<dbReference type="CDD" id="cd17321">
    <property type="entry name" value="MFS_MMR_MDR_like"/>
    <property type="match status" value="1"/>
</dbReference>
<reference evidence="9" key="1">
    <citation type="submission" date="2022-07" db="EMBL/GenBank/DDBJ databases">
        <title>Genomic of Streptomyces cavourensis F2.</title>
        <authorList>
            <person name="Hu S."/>
            <person name="Liang W."/>
        </authorList>
    </citation>
    <scope>NUCLEOTIDE SEQUENCE</scope>
    <source>
        <strain evidence="9">F2</strain>
    </source>
</reference>
<feature type="transmembrane region" description="Helical" evidence="7">
    <location>
        <begin position="93"/>
        <end position="114"/>
    </location>
</feature>
<dbReference type="InterPro" id="IPR011701">
    <property type="entry name" value="MFS"/>
</dbReference>
<gene>
    <name evidence="9" type="ORF">NLU04_26570</name>
</gene>
<evidence type="ECO:0000256" key="7">
    <source>
        <dbReference type="SAM" id="Phobius"/>
    </source>
</evidence>
<dbReference type="Gene3D" id="1.20.1250.20">
    <property type="entry name" value="MFS general substrate transporter like domains"/>
    <property type="match status" value="1"/>
</dbReference>
<evidence type="ECO:0000256" key="6">
    <source>
        <dbReference type="SAM" id="MobiDB-lite"/>
    </source>
</evidence>
<keyword evidence="5" id="KW-0046">Antibiotic resistance</keyword>
<feature type="transmembrane region" description="Helical" evidence="7">
    <location>
        <begin position="185"/>
        <end position="206"/>
    </location>
</feature>
<evidence type="ECO:0000313" key="10">
    <source>
        <dbReference type="Proteomes" id="UP001058236"/>
    </source>
</evidence>
<feature type="transmembrane region" description="Helical" evidence="7">
    <location>
        <begin position="218"/>
        <end position="235"/>
    </location>
</feature>
<dbReference type="Proteomes" id="UP001058236">
    <property type="component" value="Chromosome"/>
</dbReference>
<feature type="compositionally biased region" description="Low complexity" evidence="6">
    <location>
        <begin position="523"/>
        <end position="537"/>
    </location>
</feature>
<evidence type="ECO:0000256" key="4">
    <source>
        <dbReference type="ARBA" id="ARBA00023136"/>
    </source>
</evidence>